<dbReference type="InterPro" id="IPR015813">
    <property type="entry name" value="Pyrv/PenolPyrv_kinase-like_dom"/>
</dbReference>
<dbReference type="STRING" id="1499967.U27_03572"/>
<evidence type="ECO:0000256" key="3">
    <source>
        <dbReference type="ARBA" id="ARBA00004496"/>
    </source>
</evidence>
<evidence type="ECO:0000256" key="8">
    <source>
        <dbReference type="ARBA" id="ARBA00015712"/>
    </source>
</evidence>
<protein>
    <recommendedName>
        <fullName evidence="8">Citrate lyase subunit beta</fullName>
        <ecNumber evidence="6">4.1.3.34</ecNumber>
        <ecNumber evidence="7">4.1.3.6</ecNumber>
    </recommendedName>
    <alternativeName>
        <fullName evidence="13">Citrate (pro-3S)-lyase subunit beta</fullName>
    </alternativeName>
    <alternativeName>
        <fullName evidence="14">Citryl-CoA lyase subunit</fullName>
    </alternativeName>
</protein>
<comment type="function">
    <text evidence="2">Represents a citryl-ACP lyase.</text>
</comment>
<dbReference type="HOGENOM" id="CLU_044864_0_0_0"/>
<evidence type="ECO:0000256" key="11">
    <source>
        <dbReference type="ARBA" id="ARBA00022842"/>
    </source>
</evidence>
<keyword evidence="10 18" id="KW-0479">Metal-binding</keyword>
<evidence type="ECO:0000256" key="14">
    <source>
        <dbReference type="ARBA" id="ARBA00032495"/>
    </source>
</evidence>
<evidence type="ECO:0000256" key="13">
    <source>
        <dbReference type="ARBA" id="ARBA00030255"/>
    </source>
</evidence>
<dbReference type="PIRSF" id="PIRSF015582">
    <property type="entry name" value="Cit_lyase_B"/>
    <property type="match status" value="1"/>
</dbReference>
<accession>A0A081BWA5</accession>
<evidence type="ECO:0000259" key="19">
    <source>
        <dbReference type="Pfam" id="PF03328"/>
    </source>
</evidence>
<sequence>MKLRRTMLYAPGHNPALIKDAYIYGSDAVMFDLEDAVSLHEKDTARLLVYHVLKTIDMGTTETVVRINGLDTPYGREDIRAIVRAQPNVIRIPKTETAQDVQDIEELVEAEERAAGIPIGTTKLMAAIESPIGVLQAYQIAKASERLIGIALGAEDYATNLKTTRSKEGTELMFARGMVLNAARAAGIYALDTVFSDLNDEEGFRREVQLIKQLGFDGKSIISPRQIAIVHEVFAPTEQEIIYAQRVLYAIEEAEKRKSGVIALDGRMIDKPIVDRAYRTLELARMSGGLFDEEEAA</sequence>
<keyword evidence="21" id="KW-1185">Reference proteome</keyword>
<feature type="binding site" evidence="17">
    <location>
        <position position="129"/>
    </location>
    <ligand>
        <name>substrate</name>
    </ligand>
</feature>
<proteinExistence type="inferred from homology"/>
<dbReference type="NCBIfam" id="TIGR01588">
    <property type="entry name" value="citE"/>
    <property type="match status" value="1"/>
</dbReference>
<evidence type="ECO:0000256" key="1">
    <source>
        <dbReference type="ARBA" id="ARBA00001946"/>
    </source>
</evidence>
<dbReference type="InterPro" id="IPR011206">
    <property type="entry name" value="Citrate_lyase_beta/mcl1/mcl2"/>
</dbReference>
<evidence type="ECO:0000256" key="4">
    <source>
        <dbReference type="ARBA" id="ARBA00005549"/>
    </source>
</evidence>
<keyword evidence="12 20" id="KW-0456">Lyase</keyword>
<dbReference type="GO" id="GO:0006107">
    <property type="term" value="P:oxaloacetate metabolic process"/>
    <property type="evidence" value="ECO:0007669"/>
    <property type="project" value="TreeGrafter"/>
</dbReference>
<comment type="catalytic activity">
    <reaction evidence="15">
        <text>citrate = oxaloacetate + acetate</text>
        <dbReference type="Rhea" id="RHEA:10760"/>
        <dbReference type="ChEBI" id="CHEBI:16452"/>
        <dbReference type="ChEBI" id="CHEBI:16947"/>
        <dbReference type="ChEBI" id="CHEBI:30089"/>
        <dbReference type="EC" id="4.1.3.6"/>
    </reaction>
</comment>
<feature type="binding site" evidence="18">
    <location>
        <position position="156"/>
    </location>
    <ligand>
        <name>Mg(2+)</name>
        <dbReference type="ChEBI" id="CHEBI:18420"/>
    </ligand>
</feature>
<dbReference type="GO" id="GO:0000287">
    <property type="term" value="F:magnesium ion binding"/>
    <property type="evidence" value="ECO:0007669"/>
    <property type="project" value="TreeGrafter"/>
</dbReference>
<evidence type="ECO:0000256" key="9">
    <source>
        <dbReference type="ARBA" id="ARBA00022490"/>
    </source>
</evidence>
<evidence type="ECO:0000256" key="2">
    <source>
        <dbReference type="ARBA" id="ARBA00003671"/>
    </source>
</evidence>
<dbReference type="AlphaFoldDB" id="A0A081BWA5"/>
<evidence type="ECO:0000256" key="15">
    <source>
        <dbReference type="ARBA" id="ARBA00048308"/>
    </source>
</evidence>
<feature type="binding site" evidence="17">
    <location>
        <position position="66"/>
    </location>
    <ligand>
        <name>substrate</name>
    </ligand>
</feature>
<dbReference type="EC" id="4.1.3.6" evidence="7"/>
<name>A0A081BWA5_VECG1</name>
<dbReference type="PANTHER" id="PTHR32308">
    <property type="entry name" value="LYASE BETA SUBUNIT, PUTATIVE (AFU_ORTHOLOGUE AFUA_4G13030)-RELATED"/>
    <property type="match status" value="1"/>
</dbReference>
<feature type="domain" description="HpcH/HpaI aldolase/citrate lyase" evidence="19">
    <location>
        <begin position="5"/>
        <end position="224"/>
    </location>
</feature>
<evidence type="ECO:0000256" key="12">
    <source>
        <dbReference type="ARBA" id="ARBA00023239"/>
    </source>
</evidence>
<dbReference type="GO" id="GO:0008816">
    <property type="term" value="F:citryl-CoA lyase activity"/>
    <property type="evidence" value="ECO:0007669"/>
    <property type="project" value="UniProtKB-EC"/>
</dbReference>
<dbReference type="GO" id="GO:0008815">
    <property type="term" value="F:citrate (pro-3S)-lyase activity"/>
    <property type="evidence" value="ECO:0007669"/>
    <property type="project" value="UniProtKB-EC"/>
</dbReference>
<dbReference type="PANTHER" id="PTHR32308:SF10">
    <property type="entry name" value="CITRATE LYASE SUBUNIT BETA"/>
    <property type="match status" value="1"/>
</dbReference>
<organism evidence="20">
    <name type="scientific">Vecturithrix granuli</name>
    <dbReference type="NCBI Taxonomy" id="1499967"/>
    <lineage>
        <taxon>Bacteria</taxon>
        <taxon>Candidatus Moduliflexota</taxon>
        <taxon>Candidatus Vecturitrichia</taxon>
        <taxon>Candidatus Vecturitrichales</taxon>
        <taxon>Candidatus Vecturitrichaceae</taxon>
        <taxon>Candidatus Vecturithrix</taxon>
    </lineage>
</organism>
<dbReference type="SUPFAM" id="SSF51621">
    <property type="entry name" value="Phosphoenolpyruvate/pyruvate domain"/>
    <property type="match status" value="1"/>
</dbReference>
<reference evidence="20" key="1">
    <citation type="journal article" date="2015" name="PeerJ">
        <title>First genomic representation of candidate bacterial phylum KSB3 points to enhanced environmental sensing as a trigger of wastewater bulking.</title>
        <authorList>
            <person name="Sekiguchi Y."/>
            <person name="Ohashi A."/>
            <person name="Parks D.H."/>
            <person name="Yamauchi T."/>
            <person name="Tyson G.W."/>
            <person name="Hugenholtz P."/>
        </authorList>
    </citation>
    <scope>NUCLEOTIDE SEQUENCE [LARGE SCALE GENOMIC DNA]</scope>
</reference>
<evidence type="ECO:0000256" key="16">
    <source>
        <dbReference type="ARBA" id="ARBA00049110"/>
    </source>
</evidence>
<evidence type="ECO:0000256" key="6">
    <source>
        <dbReference type="ARBA" id="ARBA00012258"/>
    </source>
</evidence>
<comment type="cofactor">
    <cofactor evidence="1">
        <name>Mg(2+)</name>
        <dbReference type="ChEBI" id="CHEBI:18420"/>
    </cofactor>
</comment>
<dbReference type="EC" id="4.1.3.34" evidence="6"/>
<evidence type="ECO:0000256" key="17">
    <source>
        <dbReference type="PIRSR" id="PIRSR015582-1"/>
    </source>
</evidence>
<comment type="similarity">
    <text evidence="4">Belongs to the HpcH/HpaI aldolase family. Citrate lyase beta subunit subfamily.</text>
</comment>
<dbReference type="Pfam" id="PF03328">
    <property type="entry name" value="HpcH_HpaI"/>
    <property type="match status" value="1"/>
</dbReference>
<dbReference type="InterPro" id="IPR040442">
    <property type="entry name" value="Pyrv_kinase-like_dom_sf"/>
</dbReference>
<evidence type="ECO:0000313" key="21">
    <source>
        <dbReference type="Proteomes" id="UP000030661"/>
    </source>
</evidence>
<gene>
    <name evidence="20" type="ORF">U27_03572</name>
</gene>
<feature type="binding site" evidence="18">
    <location>
        <position position="129"/>
    </location>
    <ligand>
        <name>Mg(2+)</name>
        <dbReference type="ChEBI" id="CHEBI:18420"/>
    </ligand>
</feature>
<dbReference type="eggNOG" id="COG2301">
    <property type="taxonomic scope" value="Bacteria"/>
</dbReference>
<evidence type="ECO:0000256" key="18">
    <source>
        <dbReference type="PIRSR" id="PIRSR015582-2"/>
    </source>
</evidence>
<comment type="subunit">
    <text evidence="5">Oligomer with a subunit composition of (alpha,beta,gamma)6.</text>
</comment>
<dbReference type="FunFam" id="3.20.20.60:FF:000008">
    <property type="entry name" value="Citrate (Pro-3S)-lyase subunit beta"/>
    <property type="match status" value="1"/>
</dbReference>
<keyword evidence="11 18" id="KW-0460">Magnesium</keyword>
<dbReference type="EMBL" id="DF820465">
    <property type="protein sequence ID" value="GAK56610.1"/>
    <property type="molecule type" value="Genomic_DNA"/>
</dbReference>
<dbReference type="GO" id="GO:0006084">
    <property type="term" value="P:acetyl-CoA metabolic process"/>
    <property type="evidence" value="ECO:0007669"/>
    <property type="project" value="InterPro"/>
</dbReference>
<dbReference type="Proteomes" id="UP000030661">
    <property type="component" value="Unassembled WGS sequence"/>
</dbReference>
<dbReference type="Gene3D" id="3.20.20.60">
    <property type="entry name" value="Phosphoenolpyruvate-binding domains"/>
    <property type="match status" value="1"/>
</dbReference>
<comment type="catalytic activity">
    <reaction evidence="16">
        <text>(3S)-citryl-CoA = oxaloacetate + acetyl-CoA</text>
        <dbReference type="Rhea" id="RHEA:20812"/>
        <dbReference type="ChEBI" id="CHEBI:16452"/>
        <dbReference type="ChEBI" id="CHEBI:57288"/>
        <dbReference type="ChEBI" id="CHEBI:57321"/>
        <dbReference type="EC" id="4.1.3.34"/>
    </reaction>
</comment>
<dbReference type="InterPro" id="IPR006475">
    <property type="entry name" value="Citrate_lyase_beta_bac"/>
</dbReference>
<evidence type="ECO:0000313" key="20">
    <source>
        <dbReference type="EMBL" id="GAK56610.1"/>
    </source>
</evidence>
<keyword evidence="9" id="KW-0963">Cytoplasm</keyword>
<evidence type="ECO:0000256" key="5">
    <source>
        <dbReference type="ARBA" id="ARBA00011382"/>
    </source>
</evidence>
<comment type="subcellular location">
    <subcellularLocation>
        <location evidence="3">Cytoplasm</location>
    </subcellularLocation>
</comment>
<evidence type="ECO:0000256" key="7">
    <source>
        <dbReference type="ARBA" id="ARBA00012914"/>
    </source>
</evidence>
<dbReference type="GO" id="GO:0005737">
    <property type="term" value="C:cytoplasm"/>
    <property type="evidence" value="ECO:0007669"/>
    <property type="project" value="UniProtKB-SubCell"/>
</dbReference>
<dbReference type="GO" id="GO:0009346">
    <property type="term" value="C:ATP-independent citrate lyase complex"/>
    <property type="evidence" value="ECO:0007669"/>
    <property type="project" value="InterPro"/>
</dbReference>
<evidence type="ECO:0000256" key="10">
    <source>
        <dbReference type="ARBA" id="ARBA00022723"/>
    </source>
</evidence>
<dbReference type="InterPro" id="IPR005000">
    <property type="entry name" value="Aldolase/citrate-lyase_domain"/>
</dbReference>